<sequence>MLHIKELESVLEVAHVDLVEALSPSGDKRYNSFLGSLDRYRKTPLFLPCNKDETSVDTALLLWNRVLSHIWLFKNIIGYIDSKLTSAL</sequence>
<protein>
    <submittedName>
        <fullName evidence="1">Uncharacterized protein</fullName>
    </submittedName>
</protein>
<evidence type="ECO:0000313" key="2">
    <source>
        <dbReference type="Proteomes" id="UP000765509"/>
    </source>
</evidence>
<accession>A0A9Q3GDG8</accession>
<comment type="caution">
    <text evidence="1">The sequence shown here is derived from an EMBL/GenBank/DDBJ whole genome shotgun (WGS) entry which is preliminary data.</text>
</comment>
<gene>
    <name evidence="1" type="ORF">O181_001862</name>
</gene>
<reference evidence="1" key="1">
    <citation type="submission" date="2021-03" db="EMBL/GenBank/DDBJ databases">
        <title>Draft genome sequence of rust myrtle Austropuccinia psidii MF-1, a brazilian biotype.</title>
        <authorList>
            <person name="Quecine M.C."/>
            <person name="Pachon D.M.R."/>
            <person name="Bonatelli M.L."/>
            <person name="Correr F.H."/>
            <person name="Franceschini L.M."/>
            <person name="Leite T.F."/>
            <person name="Margarido G.R.A."/>
            <person name="Almeida C.A."/>
            <person name="Ferrarezi J.A."/>
            <person name="Labate C.A."/>
        </authorList>
    </citation>
    <scope>NUCLEOTIDE SEQUENCE</scope>
    <source>
        <strain evidence="1">MF-1</strain>
    </source>
</reference>
<evidence type="ECO:0000313" key="1">
    <source>
        <dbReference type="EMBL" id="MBW0462147.1"/>
    </source>
</evidence>
<proteinExistence type="predicted"/>
<dbReference type="AlphaFoldDB" id="A0A9Q3GDG8"/>
<dbReference type="EMBL" id="AVOT02000290">
    <property type="protein sequence ID" value="MBW0462147.1"/>
    <property type="molecule type" value="Genomic_DNA"/>
</dbReference>
<name>A0A9Q3GDG8_9BASI</name>
<keyword evidence="2" id="KW-1185">Reference proteome</keyword>
<organism evidence="1 2">
    <name type="scientific">Austropuccinia psidii MF-1</name>
    <dbReference type="NCBI Taxonomy" id="1389203"/>
    <lineage>
        <taxon>Eukaryota</taxon>
        <taxon>Fungi</taxon>
        <taxon>Dikarya</taxon>
        <taxon>Basidiomycota</taxon>
        <taxon>Pucciniomycotina</taxon>
        <taxon>Pucciniomycetes</taxon>
        <taxon>Pucciniales</taxon>
        <taxon>Sphaerophragmiaceae</taxon>
        <taxon>Austropuccinia</taxon>
    </lineage>
</organism>
<dbReference type="Proteomes" id="UP000765509">
    <property type="component" value="Unassembled WGS sequence"/>
</dbReference>
<dbReference type="OrthoDB" id="2273864at2759"/>